<evidence type="ECO:0000313" key="8">
    <source>
        <dbReference type="EMBL" id="QEG40997.1"/>
    </source>
</evidence>
<dbReference type="CDD" id="cd14014">
    <property type="entry name" value="STKc_PknB_like"/>
    <property type="match status" value="1"/>
</dbReference>
<dbReference type="EMBL" id="CP042914">
    <property type="protein sequence ID" value="QEG40997.1"/>
    <property type="molecule type" value="Genomic_DNA"/>
</dbReference>
<dbReference type="PROSITE" id="PS00108">
    <property type="entry name" value="PROTEIN_KINASE_ST"/>
    <property type="match status" value="1"/>
</dbReference>
<evidence type="ECO:0000256" key="1">
    <source>
        <dbReference type="ARBA" id="ARBA00022679"/>
    </source>
</evidence>
<keyword evidence="4 5" id="KW-0067">ATP-binding</keyword>
<dbReference type="SUPFAM" id="SSF56112">
    <property type="entry name" value="Protein kinase-like (PK-like)"/>
    <property type="match status" value="1"/>
</dbReference>
<keyword evidence="1 8" id="KW-0808">Transferase</keyword>
<keyword evidence="9" id="KW-1185">Reference proteome</keyword>
<dbReference type="Proteomes" id="UP000325286">
    <property type="component" value="Chromosome"/>
</dbReference>
<keyword evidence="2 5" id="KW-0547">Nucleotide-binding</keyword>
<dbReference type="InterPro" id="IPR008271">
    <property type="entry name" value="Ser/Thr_kinase_AS"/>
</dbReference>
<evidence type="ECO:0000256" key="4">
    <source>
        <dbReference type="ARBA" id="ARBA00022840"/>
    </source>
</evidence>
<reference evidence="8 9" key="1">
    <citation type="submission" date="2019-08" db="EMBL/GenBank/DDBJ databases">
        <title>Deep-cultivation of Planctomycetes and their phenomic and genomic characterization uncovers novel biology.</title>
        <authorList>
            <person name="Wiegand S."/>
            <person name="Jogler M."/>
            <person name="Boedeker C."/>
            <person name="Pinto D."/>
            <person name="Vollmers J."/>
            <person name="Rivas-Marin E."/>
            <person name="Kohn T."/>
            <person name="Peeters S.H."/>
            <person name="Heuer A."/>
            <person name="Rast P."/>
            <person name="Oberbeckmann S."/>
            <person name="Bunk B."/>
            <person name="Jeske O."/>
            <person name="Meyerdierks A."/>
            <person name="Storesund J.E."/>
            <person name="Kallscheuer N."/>
            <person name="Luecker S."/>
            <person name="Lage O.M."/>
            <person name="Pohl T."/>
            <person name="Merkel B.J."/>
            <person name="Hornburger P."/>
            <person name="Mueller R.-W."/>
            <person name="Bruemmer F."/>
            <person name="Labrenz M."/>
            <person name="Spormann A.M."/>
            <person name="Op den Camp H."/>
            <person name="Overmann J."/>
            <person name="Amann R."/>
            <person name="Jetten M.S.M."/>
            <person name="Mascher T."/>
            <person name="Medema M.H."/>
            <person name="Devos D.P."/>
            <person name="Kaster A.-K."/>
            <person name="Ovreas L."/>
            <person name="Rohde M."/>
            <person name="Galperin M.Y."/>
            <person name="Jogler C."/>
        </authorList>
    </citation>
    <scope>NUCLEOTIDE SEQUENCE [LARGE SCALE GENOMIC DNA]</scope>
    <source>
        <strain evidence="8 9">UC8</strain>
    </source>
</reference>
<evidence type="ECO:0000256" key="6">
    <source>
        <dbReference type="SAM" id="Phobius"/>
    </source>
</evidence>
<dbReference type="GO" id="GO:0005524">
    <property type="term" value="F:ATP binding"/>
    <property type="evidence" value="ECO:0007669"/>
    <property type="project" value="UniProtKB-UniRule"/>
</dbReference>
<dbReference type="Gene3D" id="1.10.510.10">
    <property type="entry name" value="Transferase(Phosphotransferase) domain 1"/>
    <property type="match status" value="1"/>
</dbReference>
<evidence type="ECO:0000256" key="5">
    <source>
        <dbReference type="PROSITE-ProRule" id="PRU10141"/>
    </source>
</evidence>
<accession>A0A5B9QPI1</accession>
<dbReference type="RefSeq" id="WP_068134009.1">
    <property type="nucleotide sequence ID" value="NZ_CP042914.1"/>
</dbReference>
<name>A0A5B9QPI1_9BACT</name>
<feature type="binding site" evidence="5">
    <location>
        <position position="63"/>
    </location>
    <ligand>
        <name>ATP</name>
        <dbReference type="ChEBI" id="CHEBI:30616"/>
    </ligand>
</feature>
<dbReference type="PANTHER" id="PTHR43289">
    <property type="entry name" value="MITOGEN-ACTIVATED PROTEIN KINASE KINASE KINASE 20-RELATED"/>
    <property type="match status" value="1"/>
</dbReference>
<organism evidence="8 9">
    <name type="scientific">Roseimaritima ulvae</name>
    <dbReference type="NCBI Taxonomy" id="980254"/>
    <lineage>
        <taxon>Bacteria</taxon>
        <taxon>Pseudomonadati</taxon>
        <taxon>Planctomycetota</taxon>
        <taxon>Planctomycetia</taxon>
        <taxon>Pirellulales</taxon>
        <taxon>Pirellulaceae</taxon>
        <taxon>Roseimaritima</taxon>
    </lineage>
</organism>
<dbReference type="EC" id="2.7.11.1" evidence="8"/>
<evidence type="ECO:0000256" key="2">
    <source>
        <dbReference type="ARBA" id="ARBA00022741"/>
    </source>
</evidence>
<dbReference type="PANTHER" id="PTHR43289:SF6">
    <property type="entry name" value="SERINE_THREONINE-PROTEIN KINASE NEKL-3"/>
    <property type="match status" value="1"/>
</dbReference>
<keyword evidence="3 8" id="KW-0418">Kinase</keyword>
<feature type="transmembrane region" description="Helical" evidence="6">
    <location>
        <begin position="683"/>
        <end position="701"/>
    </location>
</feature>
<dbReference type="PROSITE" id="PS50011">
    <property type="entry name" value="PROTEIN_KINASE_DOM"/>
    <property type="match status" value="1"/>
</dbReference>
<keyword evidence="6" id="KW-0472">Membrane</keyword>
<feature type="transmembrane region" description="Helical" evidence="6">
    <location>
        <begin position="310"/>
        <end position="330"/>
    </location>
</feature>
<dbReference type="CDD" id="cd18773">
    <property type="entry name" value="PDC1_HK_sensor"/>
    <property type="match status" value="1"/>
</dbReference>
<dbReference type="GO" id="GO:0004674">
    <property type="term" value="F:protein serine/threonine kinase activity"/>
    <property type="evidence" value="ECO:0007669"/>
    <property type="project" value="UniProtKB-EC"/>
</dbReference>
<dbReference type="AlphaFoldDB" id="A0A5B9QPI1"/>
<dbReference type="PROSITE" id="PS00107">
    <property type="entry name" value="PROTEIN_KINASE_ATP"/>
    <property type="match status" value="1"/>
</dbReference>
<keyword evidence="6" id="KW-0812">Transmembrane</keyword>
<dbReference type="OrthoDB" id="6111975at2"/>
<dbReference type="Pfam" id="PF00069">
    <property type="entry name" value="Pkinase"/>
    <property type="match status" value="1"/>
</dbReference>
<evidence type="ECO:0000256" key="3">
    <source>
        <dbReference type="ARBA" id="ARBA00022777"/>
    </source>
</evidence>
<evidence type="ECO:0000313" key="9">
    <source>
        <dbReference type="Proteomes" id="UP000325286"/>
    </source>
</evidence>
<protein>
    <submittedName>
        <fullName evidence="8">Serine/threonine-protein kinase PknB</fullName>
        <ecNumber evidence="8">2.7.11.1</ecNumber>
    </submittedName>
</protein>
<feature type="domain" description="Protein kinase" evidence="7">
    <location>
        <begin position="34"/>
        <end position="311"/>
    </location>
</feature>
<gene>
    <name evidence="8" type="primary">pknB_21</name>
    <name evidence="8" type="ORF">UC8_30150</name>
</gene>
<sequence length="730" mass="81557">MSGDYTQHQTEGEQLEAEQLSLQATAPPSQIPGYRLERFLGAGAFGQVWVGRDLNTGRPVAVKFYMHRGGVNWSLLSREVKNLVQMSADKHVVQVLEVGWDGDPPYYVMEYIPSGSLEDLLATKGRLSVRRAVEVFRRICIGLNHSHGKGVLHCDLKPANILLDEDYDPRLADFGQSRMSHEQTPALGTLFYMAPEQADLEAAPDVRWDVYGLGAIMYRMLTGTAPHRSDSLVQEMDTAGSLPKRLERYRSAIQTAKQPRKHYGRRGVDRALSQIVDGCLAADPEHRFANVQQVLEALDRRDAKRARRPLMLLGIVGPLLLLTAMGIYAARSMSQSRQKFTTALRAASHDSNLFAAKFAASTLESQVQNYFDLAANEASNPDLVDTLRPLMQSPEFTAMRDAVVEGSAVSVRDDFLDYPQREAVDRFLEERLNYHLRRHALNDQSPHLATMFLTDERGTIFAMGYENPVPRDKQSTARNFAFRSYFHGGHEDLPRDVKPSQVTPLDHTHMSAPFLSTSTNLWKVAVSTPIYLTDDHSRADAVLVITTNLGEFQLIQSDGRTEQVAVLVDAREGDKFGTILQHPLMDRLDDEGRTMASKRFQLPEPLLKELLEGKDIDYTDPVANSADGADYKGTWLAAVQPVAVPRSERAQGEDSSLLVLVQYRLSDVTAPVQVLLESLSKEGAIAMGVFVFVTFLLWFLVHRASDLHIDRHDAKEDRQRSGTTITTDAT</sequence>
<proteinExistence type="predicted"/>
<dbReference type="SMART" id="SM00220">
    <property type="entry name" value="S_TKc"/>
    <property type="match status" value="1"/>
</dbReference>
<dbReference type="InterPro" id="IPR000719">
    <property type="entry name" value="Prot_kinase_dom"/>
</dbReference>
<dbReference type="InterPro" id="IPR017441">
    <property type="entry name" value="Protein_kinase_ATP_BS"/>
</dbReference>
<keyword evidence="6" id="KW-1133">Transmembrane helix</keyword>
<evidence type="ECO:0000259" key="7">
    <source>
        <dbReference type="PROSITE" id="PS50011"/>
    </source>
</evidence>
<dbReference type="InterPro" id="IPR011009">
    <property type="entry name" value="Kinase-like_dom_sf"/>
</dbReference>
<dbReference type="KEGG" id="rul:UC8_30150"/>